<dbReference type="InterPro" id="IPR015421">
    <property type="entry name" value="PyrdxlP-dep_Trfase_major"/>
</dbReference>
<dbReference type="InterPro" id="IPR021115">
    <property type="entry name" value="Pyridoxal-P_BS"/>
</dbReference>
<evidence type="ECO:0000313" key="8">
    <source>
        <dbReference type="Proteomes" id="UP000094329"/>
    </source>
</evidence>
<comment type="cofactor">
    <cofactor evidence="1 6">
        <name>pyridoxal 5'-phosphate</name>
        <dbReference type="ChEBI" id="CHEBI:597326"/>
    </cofactor>
</comment>
<protein>
    <recommendedName>
        <fullName evidence="9">Pyridoxal-dependent decarboxylase</fullName>
    </recommendedName>
</protein>
<dbReference type="PANTHER" id="PTHR45677">
    <property type="entry name" value="GLUTAMATE DECARBOXYLASE-RELATED"/>
    <property type="match status" value="1"/>
</dbReference>
<dbReference type="Gene3D" id="3.40.640.10">
    <property type="entry name" value="Type I PLP-dependent aspartate aminotransferase-like (Major domain)"/>
    <property type="match status" value="1"/>
</dbReference>
<evidence type="ECO:0000256" key="3">
    <source>
        <dbReference type="ARBA" id="ARBA00022793"/>
    </source>
</evidence>
<evidence type="ECO:0000256" key="1">
    <source>
        <dbReference type="ARBA" id="ARBA00001933"/>
    </source>
</evidence>
<accession>A0ABX3A5C6</accession>
<dbReference type="PROSITE" id="PS00392">
    <property type="entry name" value="DDC_GAD_HDC_YDC"/>
    <property type="match status" value="1"/>
</dbReference>
<keyword evidence="5 6" id="KW-0456">Lyase</keyword>
<comment type="similarity">
    <text evidence="2 6">Belongs to the group II decarboxylase family.</text>
</comment>
<dbReference type="RefSeq" id="WP_069314298.1">
    <property type="nucleotide sequence ID" value="NZ_MDTU01000004.1"/>
</dbReference>
<proteinExistence type="inferred from homology"/>
<sequence>MKKSFLKIANEYDFKYKPQLRQKKVTSEIVNPEAIRDQIEKFDFKEPMSRENLINKISELLDEYSLHVTHPRYLGLFNPSVSGIAVAADAMVAAYNPQLAVWSHAPLACEIERMVLSQLSKKIGFNPSTSFSCFTSGGQESNLTATITALTHIFKDFDLHGVRSIEGQPIFYVSEQAHHSFHKVAHAVGLGRNAVKEVPVNSRMQLNIDRLRAMIIQDRAKGGKPFMIAATAGTTAAGIVDPLNEMADIANEFNLWYHVDAAWGGGALLSSLTSKYLNGIDQADSVTWDAHKWLSVPMGAGMFFCKNGEAVNKSFRITTSYMPSPENDTIDPYSTTLQWSRRFIGLKVFMTIAEVGWPEIDERIGSQFKVGQYLRVGLKDQGYTIHNNTLLPVICFNHRQIASNELLRKNKSARSILAIYS</sequence>
<dbReference type="InterPro" id="IPR002129">
    <property type="entry name" value="PyrdxlP-dep_de-COase"/>
</dbReference>
<evidence type="ECO:0008006" key="9">
    <source>
        <dbReference type="Google" id="ProtNLM"/>
    </source>
</evidence>
<organism evidence="7 8">
    <name type="scientific">Piscirickettsia litoralis</name>
    <dbReference type="NCBI Taxonomy" id="1891921"/>
    <lineage>
        <taxon>Bacteria</taxon>
        <taxon>Pseudomonadati</taxon>
        <taxon>Pseudomonadota</taxon>
        <taxon>Gammaproteobacteria</taxon>
        <taxon>Thiotrichales</taxon>
        <taxon>Piscirickettsiaceae</taxon>
        <taxon>Piscirickettsia</taxon>
    </lineage>
</organism>
<keyword evidence="3" id="KW-0210">Decarboxylase</keyword>
<gene>
    <name evidence="7" type="ORF">BGC07_17250</name>
</gene>
<comment type="caution">
    <text evidence="7">The sequence shown here is derived from an EMBL/GenBank/DDBJ whole genome shotgun (WGS) entry which is preliminary data.</text>
</comment>
<evidence type="ECO:0000256" key="2">
    <source>
        <dbReference type="ARBA" id="ARBA00009533"/>
    </source>
</evidence>
<evidence type="ECO:0000313" key="7">
    <source>
        <dbReference type="EMBL" id="ODN41309.1"/>
    </source>
</evidence>
<dbReference type="PANTHER" id="PTHR45677:SF8">
    <property type="entry name" value="CYSTEINE SULFINIC ACID DECARBOXYLASE"/>
    <property type="match status" value="1"/>
</dbReference>
<dbReference type="EMBL" id="MDTU01000004">
    <property type="protein sequence ID" value="ODN41309.1"/>
    <property type="molecule type" value="Genomic_DNA"/>
</dbReference>
<evidence type="ECO:0000256" key="6">
    <source>
        <dbReference type="RuleBase" id="RU000382"/>
    </source>
</evidence>
<reference evidence="7 8" key="1">
    <citation type="submission" date="2016-08" db="EMBL/GenBank/DDBJ databases">
        <title>Draft genome sequence of Candidatus Piscirickettsia litoralis, from seawater.</title>
        <authorList>
            <person name="Wan X."/>
            <person name="Lee A.J."/>
            <person name="Hou S."/>
            <person name="Donachie S.P."/>
        </authorList>
    </citation>
    <scope>NUCLEOTIDE SEQUENCE [LARGE SCALE GENOMIC DNA]</scope>
    <source>
        <strain evidence="7 8">Y2</strain>
    </source>
</reference>
<dbReference type="Gene3D" id="3.90.1150.170">
    <property type="match status" value="1"/>
</dbReference>
<keyword evidence="4 6" id="KW-0663">Pyridoxal phosphate</keyword>
<dbReference type="Pfam" id="PF00282">
    <property type="entry name" value="Pyridoxal_deC"/>
    <property type="match status" value="1"/>
</dbReference>
<dbReference type="SUPFAM" id="SSF53383">
    <property type="entry name" value="PLP-dependent transferases"/>
    <property type="match status" value="1"/>
</dbReference>
<evidence type="ECO:0000256" key="4">
    <source>
        <dbReference type="ARBA" id="ARBA00022898"/>
    </source>
</evidence>
<evidence type="ECO:0000256" key="5">
    <source>
        <dbReference type="ARBA" id="ARBA00023239"/>
    </source>
</evidence>
<name>A0ABX3A5C6_9GAMM</name>
<dbReference type="Proteomes" id="UP000094329">
    <property type="component" value="Unassembled WGS sequence"/>
</dbReference>
<keyword evidence="8" id="KW-1185">Reference proteome</keyword>
<dbReference type="InterPro" id="IPR015424">
    <property type="entry name" value="PyrdxlP-dep_Trfase"/>
</dbReference>